<gene>
    <name evidence="1" type="ORF">CC030809_00015</name>
</gene>
<protein>
    <recommendedName>
        <fullName evidence="3">Glycosyl transferase family 1 domain-containing protein</fullName>
    </recommendedName>
</protein>
<dbReference type="Gene3D" id="3.40.50.2000">
    <property type="entry name" value="Glycogen Phosphorylase B"/>
    <property type="match status" value="1"/>
</dbReference>
<sequence>MKRIAFFTYNEWAFGSIHKALIKELYKTGIDSNIIDWNVSYSREEFNAFMDTYDVFVTVPGNAVTALLSYGVPYNNIIAIAHGRYDIQFGLAEGNDFNAFRAYGGVSLDLANFSHKNGITKDFYVVRNGINFDEFYRPVAEQLNVIGYSGVIEKENPHSNIKDWKRGYLVKEIASKTDTKLLLPSQRSHLAMAAYYKNVDCLMVSSTEQESCGLPLLEAAAAGRLPISTLTGINRDFEVPTGVILPMEEDRYLFAGTNAINTLKENPKFFKQLCTNAQDFARIHYDWSVVIDGWITLLTQ</sequence>
<proteinExistence type="predicted"/>
<evidence type="ECO:0000313" key="2">
    <source>
        <dbReference type="Proteomes" id="UP000510897"/>
    </source>
</evidence>
<dbReference type="EMBL" id="MT586120">
    <property type="protein sequence ID" value="QLF86071.1"/>
    <property type="molecule type" value="Genomic_DNA"/>
</dbReference>
<reference evidence="1 2" key="2">
    <citation type="submission" date="2020-07" db="EMBL/GenBank/DDBJ databases">
        <title>Signatures of coevolution in a cyanophage population.</title>
        <authorList>
            <person name="Abebe J."/>
        </authorList>
    </citation>
    <scope>NUCLEOTIDE SEQUENCE [LARGE SCALE GENOMIC DNA]</scope>
    <source>
        <strain evidence="1">0809CC03</strain>
    </source>
</reference>
<name>A0A7D5KUG6_9CAUD</name>
<evidence type="ECO:0000313" key="1">
    <source>
        <dbReference type="EMBL" id="QLF86071.1"/>
    </source>
</evidence>
<dbReference type="SUPFAM" id="SSF53756">
    <property type="entry name" value="UDP-Glycosyltransferase/glycogen phosphorylase"/>
    <property type="match status" value="1"/>
</dbReference>
<organism evidence="1 2">
    <name type="scientific">Synechococcus phage S-CAM7</name>
    <dbReference type="NCBI Taxonomy" id="1883368"/>
    <lineage>
        <taxon>Viruses</taxon>
        <taxon>Duplodnaviria</taxon>
        <taxon>Heunggongvirae</taxon>
        <taxon>Uroviricota</taxon>
        <taxon>Caudoviricetes</taxon>
        <taxon>Pantevenvirales</taxon>
        <taxon>Kyanoviridae</taxon>
        <taxon>Mazuvirus</taxon>
        <taxon>Mazuvirus scam7</taxon>
    </lineage>
</organism>
<dbReference type="Proteomes" id="UP000510897">
    <property type="component" value="Segment"/>
</dbReference>
<accession>A0A7D5KUG6</accession>
<evidence type="ECO:0008006" key="3">
    <source>
        <dbReference type="Google" id="ProtNLM"/>
    </source>
</evidence>
<reference evidence="1 2" key="1">
    <citation type="submission" date="2020-06" db="EMBL/GenBank/DDBJ databases">
        <authorList>
            <person name="Puxty R.J."/>
            <person name="Weihe C."/>
            <person name="Marston M.F."/>
            <person name="Martiny J.B.H."/>
        </authorList>
    </citation>
    <scope>NUCLEOTIDE SEQUENCE [LARGE SCALE GENOMIC DNA]</scope>
    <source>
        <strain evidence="1">0809CC03</strain>
    </source>
</reference>